<dbReference type="Pfam" id="PF11799">
    <property type="entry name" value="IMS_C"/>
    <property type="match status" value="1"/>
</dbReference>
<keyword evidence="2" id="KW-0515">Mutator protein</keyword>
<dbReference type="GO" id="GO:0006281">
    <property type="term" value="P:DNA repair"/>
    <property type="evidence" value="ECO:0007669"/>
    <property type="project" value="UniProtKB-UniRule"/>
</dbReference>
<dbReference type="PANTHER" id="PTHR11076">
    <property type="entry name" value="DNA REPAIR POLYMERASE UMUC / TRANSFERASE FAMILY MEMBER"/>
    <property type="match status" value="1"/>
</dbReference>
<dbReference type="SUPFAM" id="SSF100879">
    <property type="entry name" value="Lesion bypass DNA polymerase (Y-family), little finger domain"/>
    <property type="match status" value="1"/>
</dbReference>
<name>M0A5W6_9EURY</name>
<comment type="catalytic activity">
    <reaction evidence="2">
        <text>DNA(n) + a 2'-deoxyribonucleoside 5'-triphosphate = DNA(n+1) + diphosphate</text>
        <dbReference type="Rhea" id="RHEA:22508"/>
        <dbReference type="Rhea" id="RHEA-COMP:17339"/>
        <dbReference type="Rhea" id="RHEA-COMP:17340"/>
        <dbReference type="ChEBI" id="CHEBI:33019"/>
        <dbReference type="ChEBI" id="CHEBI:61560"/>
        <dbReference type="ChEBI" id="CHEBI:173112"/>
        <dbReference type="EC" id="2.7.7.7"/>
    </reaction>
</comment>
<evidence type="ECO:0000256" key="2">
    <source>
        <dbReference type="HAMAP-Rule" id="MF_01113"/>
    </source>
</evidence>
<organism evidence="5 6">
    <name type="scientific">Natrialba hulunbeirensis JCM 10989</name>
    <dbReference type="NCBI Taxonomy" id="1227493"/>
    <lineage>
        <taxon>Archaea</taxon>
        <taxon>Methanobacteriati</taxon>
        <taxon>Methanobacteriota</taxon>
        <taxon>Stenosarchaea group</taxon>
        <taxon>Halobacteria</taxon>
        <taxon>Halobacteriales</taxon>
        <taxon>Natrialbaceae</taxon>
        <taxon>Natrialba</taxon>
    </lineage>
</organism>
<dbReference type="InterPro" id="IPR043128">
    <property type="entry name" value="Rev_trsase/Diguanyl_cyclase"/>
</dbReference>
<keyword evidence="2" id="KW-0239">DNA-directed DNA polymerase</keyword>
<dbReference type="InterPro" id="IPR050116">
    <property type="entry name" value="DNA_polymerase-Y"/>
</dbReference>
<keyword evidence="2" id="KW-0235">DNA replication</keyword>
<evidence type="ECO:0000313" key="6">
    <source>
        <dbReference type="Proteomes" id="UP000011519"/>
    </source>
</evidence>
<dbReference type="PATRIC" id="fig|1227493.4.peg.595"/>
<feature type="region of interest" description="Disordered" evidence="3">
    <location>
        <begin position="387"/>
        <end position="569"/>
    </location>
</feature>
<dbReference type="Gene3D" id="3.30.70.270">
    <property type="match status" value="1"/>
</dbReference>
<feature type="binding site" evidence="2">
    <location>
        <position position="142"/>
    </location>
    <ligand>
        <name>Mg(2+)</name>
        <dbReference type="ChEBI" id="CHEBI:18420"/>
    </ligand>
</feature>
<keyword evidence="2" id="KW-0460">Magnesium</keyword>
<dbReference type="InterPro" id="IPR036775">
    <property type="entry name" value="DNA_pol_Y-fam_lit_finger_sf"/>
</dbReference>
<dbReference type="EC" id="2.7.7.7" evidence="2"/>
<keyword evidence="2" id="KW-0238">DNA-binding</keyword>
<reference evidence="5 6" key="1">
    <citation type="journal article" date="2014" name="PLoS Genet.">
        <title>Phylogenetically driven sequencing of extremely halophilic archaea reveals strategies for static and dynamic osmo-response.</title>
        <authorList>
            <person name="Becker E.A."/>
            <person name="Seitzer P.M."/>
            <person name="Tritt A."/>
            <person name="Larsen D."/>
            <person name="Krusor M."/>
            <person name="Yao A.I."/>
            <person name="Wu D."/>
            <person name="Madern D."/>
            <person name="Eisen J.A."/>
            <person name="Darling A.E."/>
            <person name="Facciotti M.T."/>
        </authorList>
    </citation>
    <scope>NUCLEOTIDE SEQUENCE [LARGE SCALE GENOMIC DNA]</scope>
    <source>
        <strain evidence="5 6">JCM 10989</strain>
    </source>
</reference>
<feature type="compositionally biased region" description="Basic and acidic residues" evidence="3">
    <location>
        <begin position="255"/>
        <end position="282"/>
    </location>
</feature>
<accession>M0A5W6</accession>
<evidence type="ECO:0000259" key="4">
    <source>
        <dbReference type="PROSITE" id="PS50173"/>
    </source>
</evidence>
<feature type="compositionally biased region" description="Acidic residues" evidence="3">
    <location>
        <begin position="475"/>
        <end position="488"/>
    </location>
</feature>
<keyword evidence="6" id="KW-1185">Reference proteome</keyword>
<dbReference type="InterPro" id="IPR017961">
    <property type="entry name" value="DNA_pol_Y-fam_little_finger"/>
</dbReference>
<dbReference type="GO" id="GO:0042276">
    <property type="term" value="P:error-prone translesion synthesis"/>
    <property type="evidence" value="ECO:0007669"/>
    <property type="project" value="TreeGrafter"/>
</dbReference>
<dbReference type="Gene3D" id="1.10.150.20">
    <property type="entry name" value="5' to 3' exonuclease, C-terminal subdomain"/>
    <property type="match status" value="1"/>
</dbReference>
<feature type="compositionally biased region" description="Low complexity" evidence="3">
    <location>
        <begin position="419"/>
        <end position="436"/>
    </location>
</feature>
<keyword evidence="2" id="KW-0479">Metal-binding</keyword>
<dbReference type="STRING" id="1227493.C483_03160"/>
<evidence type="ECO:0000256" key="1">
    <source>
        <dbReference type="ARBA" id="ARBA00010945"/>
    </source>
</evidence>
<evidence type="ECO:0000313" key="5">
    <source>
        <dbReference type="EMBL" id="ELY94130.1"/>
    </source>
</evidence>
<gene>
    <name evidence="2" type="primary">dbh</name>
    <name evidence="5" type="ORF">C483_03160</name>
</gene>
<comment type="similarity">
    <text evidence="1 2">Belongs to the DNA polymerase type-Y family.</text>
</comment>
<dbReference type="SUPFAM" id="SSF56672">
    <property type="entry name" value="DNA/RNA polymerases"/>
    <property type="match status" value="1"/>
</dbReference>
<feature type="compositionally biased region" description="Acidic residues" evidence="3">
    <location>
        <begin position="94"/>
        <end position="106"/>
    </location>
</feature>
<sequence length="569" mass="61265">MPNGPQLPGVETEDTADRIVLHVDADCFYAACERLREPELRDEPVVVGMGYEPGDTIGAVATASYEAREFGVESAQAISTALESLPRRAALSPDTEDHDPDLTEDETGYYRPVDMDFYESVAADVREILHDCADIVREVSIDEAYLDVTERTAWEVADGFARHVKDRIRREVGVVVSIGVAPTMSAAKIASDFDKPDGLTVVEPGAVREFLAPLDVELLHGVGPVTARELREMGLETAADVAAADPDPLVERFGERGQELYDRARGEDERRVEPKGDPKSFSRESAFAEPVSDPEPKYEQIETLAAAVADRAQREGALYRTVGIKAVLPPFDVNTRARSLPGPVDDPDLVERITRDLFAEFETEPVRKLGVRVANLEFATADQTSLDGWDGAATASGESEAEIADVRTGGAELEETEGLESGSGSGSDPDSGSESETASDARPESESDTGPESNSETDAVARYEFEAKAGSEAGSEPEPEPETEPEPEPEPHSKTESSPTTSADGQEALTAFTGSVEHDRTTEDATTDDDSTPVGTSDEAEPESTQSKTESPRSSHRIPEDQTVLADFT</sequence>
<dbReference type="GO" id="GO:0006261">
    <property type="term" value="P:DNA-templated DNA replication"/>
    <property type="evidence" value="ECO:0007669"/>
    <property type="project" value="UniProtKB-UniRule"/>
</dbReference>
<dbReference type="CDD" id="cd03586">
    <property type="entry name" value="PolY_Pol_IV_kappa"/>
    <property type="match status" value="1"/>
</dbReference>
<keyword evidence="2" id="KW-0808">Transferase</keyword>
<dbReference type="Pfam" id="PF00817">
    <property type="entry name" value="IMS"/>
    <property type="match status" value="1"/>
</dbReference>
<comment type="subunit">
    <text evidence="2">Monomer.</text>
</comment>
<proteinExistence type="inferred from homology"/>
<dbReference type="GO" id="GO:0003684">
    <property type="term" value="F:damaged DNA binding"/>
    <property type="evidence" value="ECO:0007669"/>
    <property type="project" value="InterPro"/>
</dbReference>
<comment type="cofactor">
    <cofactor evidence="2">
        <name>Mg(2+)</name>
        <dbReference type="ChEBI" id="CHEBI:18420"/>
    </cofactor>
    <text evidence="2">Binds 2 magnesium ions per subunit.</text>
</comment>
<keyword evidence="2" id="KW-0227">DNA damage</keyword>
<feature type="active site" evidence="2">
    <location>
        <position position="143"/>
    </location>
</feature>
<dbReference type="GO" id="GO:0000287">
    <property type="term" value="F:magnesium ion binding"/>
    <property type="evidence" value="ECO:0007669"/>
    <property type="project" value="UniProtKB-UniRule"/>
</dbReference>
<dbReference type="AlphaFoldDB" id="M0A5W6"/>
<dbReference type="InterPro" id="IPR024728">
    <property type="entry name" value="PolY_HhH_motif"/>
</dbReference>
<comment type="subcellular location">
    <subcellularLocation>
        <location evidence="2">Cytoplasm</location>
    </subcellularLocation>
</comment>
<feature type="domain" description="UmuC" evidence="4">
    <location>
        <begin position="20"/>
        <end position="223"/>
    </location>
</feature>
<dbReference type="OrthoDB" id="372207at2157"/>
<dbReference type="Gene3D" id="3.30.1490.100">
    <property type="entry name" value="DNA polymerase, Y-family, little finger domain"/>
    <property type="match status" value="1"/>
</dbReference>
<dbReference type="HAMAP" id="MF_01113">
    <property type="entry name" value="DNApol_IV"/>
    <property type="match status" value="1"/>
</dbReference>
<feature type="compositionally biased region" description="Polar residues" evidence="3">
    <location>
        <begin position="448"/>
        <end position="457"/>
    </location>
</feature>
<keyword evidence="2" id="KW-0548">Nucleotidyltransferase</keyword>
<feature type="binding site" evidence="2">
    <location>
        <position position="24"/>
    </location>
    <ligand>
        <name>Mg(2+)</name>
        <dbReference type="ChEBI" id="CHEBI:18420"/>
    </ligand>
</feature>
<evidence type="ECO:0000256" key="3">
    <source>
        <dbReference type="SAM" id="MobiDB-lite"/>
    </source>
</evidence>
<feature type="compositionally biased region" description="Basic and acidic residues" evidence="3">
    <location>
        <begin position="550"/>
        <end position="560"/>
    </location>
</feature>
<dbReference type="InterPro" id="IPR022880">
    <property type="entry name" value="DNApol_IV"/>
</dbReference>
<comment type="function">
    <text evidence="2">Poorly processive, error-prone DNA polymerase involved in untargeted mutagenesis. Copies undamaged DNA at stalled replication forks, which arise in vivo from mismatched or misaligned primer ends. These misaligned primers can be extended by PolIV. Exhibits no 3'-5' exonuclease (proofreading) activity. May be involved in translesional synthesis.</text>
</comment>
<feature type="region of interest" description="Disordered" evidence="3">
    <location>
        <begin position="86"/>
        <end position="106"/>
    </location>
</feature>
<dbReference type="InterPro" id="IPR043502">
    <property type="entry name" value="DNA/RNA_pol_sf"/>
</dbReference>
<dbReference type="RefSeq" id="WP_006651885.1">
    <property type="nucleotide sequence ID" value="NZ_AOIM01000012.1"/>
</dbReference>
<dbReference type="GO" id="GO:0003887">
    <property type="term" value="F:DNA-directed DNA polymerase activity"/>
    <property type="evidence" value="ECO:0007669"/>
    <property type="project" value="UniProtKB-UniRule"/>
</dbReference>
<protein>
    <recommendedName>
        <fullName evidence="2">DNA polymerase IV</fullName>
        <shortName evidence="2">Pol IV</shortName>
        <ecNumber evidence="2">2.7.7.7</ecNumber>
    </recommendedName>
</protein>
<keyword evidence="2" id="KW-0234">DNA repair</keyword>
<feature type="region of interest" description="Disordered" evidence="3">
    <location>
        <begin position="255"/>
        <end position="297"/>
    </location>
</feature>
<feature type="site" description="Substrate discrimination" evidence="2">
    <location>
        <position position="29"/>
    </location>
</feature>
<dbReference type="PANTHER" id="PTHR11076:SF33">
    <property type="entry name" value="DNA POLYMERASE KAPPA"/>
    <property type="match status" value="1"/>
</dbReference>
<dbReference type="Gene3D" id="3.40.1170.60">
    <property type="match status" value="1"/>
</dbReference>
<dbReference type="GO" id="GO:0005737">
    <property type="term" value="C:cytoplasm"/>
    <property type="evidence" value="ECO:0007669"/>
    <property type="project" value="UniProtKB-SubCell"/>
</dbReference>
<feature type="compositionally biased region" description="Basic and acidic residues" evidence="3">
    <location>
        <begin position="459"/>
        <end position="469"/>
    </location>
</feature>
<dbReference type="PROSITE" id="PS50173">
    <property type="entry name" value="UMUC"/>
    <property type="match status" value="1"/>
</dbReference>
<keyword evidence="2" id="KW-0963">Cytoplasm</keyword>
<dbReference type="Proteomes" id="UP000011519">
    <property type="component" value="Unassembled WGS sequence"/>
</dbReference>
<dbReference type="EMBL" id="AOIM01000012">
    <property type="protein sequence ID" value="ELY94130.1"/>
    <property type="molecule type" value="Genomic_DNA"/>
</dbReference>
<dbReference type="Pfam" id="PF11798">
    <property type="entry name" value="IMS_HHH"/>
    <property type="match status" value="1"/>
</dbReference>
<dbReference type="InterPro" id="IPR001126">
    <property type="entry name" value="UmuC"/>
</dbReference>
<comment type="caution">
    <text evidence="5">The sequence shown here is derived from an EMBL/GenBank/DDBJ whole genome shotgun (WGS) entry which is preliminary data.</text>
</comment>